<dbReference type="SUPFAM" id="SSF51703">
    <property type="entry name" value="Cobalamin (vitamin B12)-dependent enzymes"/>
    <property type="match status" value="1"/>
</dbReference>
<dbReference type="Proteomes" id="UP000730591">
    <property type="component" value="Unassembled WGS sequence"/>
</dbReference>
<reference evidence="9 10" key="1">
    <citation type="submission" date="2020-03" db="EMBL/GenBank/DDBJ databases">
        <title>WGS of actinomycetes isolated from Thailand.</title>
        <authorList>
            <person name="Thawai C."/>
        </authorList>
    </citation>
    <scope>NUCLEOTIDE SEQUENCE [LARGE SCALE GENOMIC DNA]</scope>
    <source>
        <strain evidence="9 10">SBST2-5</strain>
    </source>
</reference>
<keyword evidence="6" id="KW-0413">Isomerase</keyword>
<evidence type="ECO:0000256" key="3">
    <source>
        <dbReference type="ARBA" id="ARBA00011870"/>
    </source>
</evidence>
<dbReference type="PROSITE" id="PS00544">
    <property type="entry name" value="METMALONYL_COA_MUTASE"/>
    <property type="match status" value="1"/>
</dbReference>
<dbReference type="RefSeq" id="WP_167997885.1">
    <property type="nucleotide sequence ID" value="NZ_JAATEM010000032.1"/>
</dbReference>
<evidence type="ECO:0000313" key="10">
    <source>
        <dbReference type="Proteomes" id="UP000730591"/>
    </source>
</evidence>
<organism evidence="9 10">
    <name type="scientific">Streptomyces composti</name>
    <dbReference type="NCBI Taxonomy" id="2720025"/>
    <lineage>
        <taxon>Bacteria</taxon>
        <taxon>Bacillati</taxon>
        <taxon>Actinomycetota</taxon>
        <taxon>Actinomycetes</taxon>
        <taxon>Kitasatosporales</taxon>
        <taxon>Streptomycetaceae</taxon>
        <taxon>Streptomyces</taxon>
    </lineage>
</organism>
<dbReference type="EMBL" id="JAATEM010000032">
    <property type="protein sequence ID" value="NJP53056.1"/>
    <property type="molecule type" value="Genomic_DNA"/>
</dbReference>
<accession>A0ABX1AHI0</accession>
<evidence type="ECO:0000256" key="2">
    <source>
        <dbReference type="ARBA" id="ARBA00008465"/>
    </source>
</evidence>
<comment type="caution">
    <text evidence="9">The sequence shown here is derived from an EMBL/GenBank/DDBJ whole genome shotgun (WGS) entry which is preliminary data.</text>
</comment>
<evidence type="ECO:0000256" key="7">
    <source>
        <dbReference type="ARBA" id="ARBA00023285"/>
    </source>
</evidence>
<keyword evidence="5" id="KW-0846">Cobalamin</keyword>
<evidence type="ECO:0000256" key="4">
    <source>
        <dbReference type="ARBA" id="ARBA00012398"/>
    </source>
</evidence>
<proteinExistence type="inferred from homology"/>
<evidence type="ECO:0000256" key="1">
    <source>
        <dbReference type="ARBA" id="ARBA00001922"/>
    </source>
</evidence>
<dbReference type="PANTHER" id="PTHR48101">
    <property type="entry name" value="METHYLMALONYL-COA MUTASE, MITOCHONDRIAL-RELATED"/>
    <property type="match status" value="1"/>
</dbReference>
<comment type="cofactor">
    <cofactor evidence="1">
        <name>adenosylcob(III)alamin</name>
        <dbReference type="ChEBI" id="CHEBI:18408"/>
    </cofactor>
</comment>
<sequence>MTVLPDDGLELAAEFPDVAHEQWQRLVAGVLRKAGKDVEGDAAEEALTTALEDGLRTRPLYTPRDAAPEPGLPGFAPFVRGSRAEGNTVAGWDVRQRHTTADNAAVLADLENGVTSLWLTAGEGGMPVSSLARVLDGVYLDLAPVVLDAGRETEAAARELLRLYEERGVAKEAARGNLGADPLGYEARTGQAYDTAPVTALARLCAEEYPGLRALTVDALPYHEAGGSAAQELGCSLATGVACLRQLTEAGLSVEQALGQLEFRYAATADQFLTIAKLRAARRLWARVAEVSGAPAAGAQVQHAVTSPVMMTRRDPWVNMLRTTIATLAAGVGGAASVTVLPFDHALGLPDAFARRIARNTATILVEESHLTRVIDPAGGSWYVERLTDELARASWEFFQEIERAGGQAAALRSGMVERRLAETWSVRAANLAGRREPVTGVSEFPLLAEKPVVREPAPQPPSGGLPVVRRDEAFEALRARSDAHLAATGSRPRIYLAALGPAAAHTARLTFASNLFQAGGIEPVTEGTFAESGASEACLCSSDALYEEQAEQAAAELKAQGASHVFLAGRPSSYAGVDAYVFAGCDAVAVLSAALDRMGVS</sequence>
<dbReference type="EC" id="5.4.99.2" evidence="4"/>
<dbReference type="CDD" id="cd03677">
    <property type="entry name" value="MM_CoA_mutase_beta"/>
    <property type="match status" value="1"/>
</dbReference>
<evidence type="ECO:0000313" key="9">
    <source>
        <dbReference type="EMBL" id="NJP53056.1"/>
    </source>
</evidence>
<evidence type="ECO:0000256" key="5">
    <source>
        <dbReference type="ARBA" id="ARBA00022628"/>
    </source>
</evidence>
<dbReference type="InterPro" id="IPR024067">
    <property type="entry name" value="Me-malonyl-CoA_mutase_sm_su_N"/>
</dbReference>
<dbReference type="Pfam" id="PF01642">
    <property type="entry name" value="MM_CoA_mutase"/>
    <property type="match status" value="1"/>
</dbReference>
<protein>
    <recommendedName>
        <fullName evidence="4">methylmalonyl-CoA mutase</fullName>
        <ecNumber evidence="4">5.4.99.2</ecNumber>
    </recommendedName>
</protein>
<keyword evidence="7" id="KW-0170">Cobalt</keyword>
<evidence type="ECO:0000259" key="8">
    <source>
        <dbReference type="Pfam" id="PF01642"/>
    </source>
</evidence>
<dbReference type="InterPro" id="IPR016176">
    <property type="entry name" value="Cbl-dep_enz_cat"/>
</dbReference>
<name>A0ABX1AHI0_9ACTN</name>
<dbReference type="PANTHER" id="PTHR48101:SF4">
    <property type="entry name" value="METHYLMALONYL-COA MUTASE, MITOCHONDRIAL"/>
    <property type="match status" value="1"/>
</dbReference>
<keyword evidence="10" id="KW-1185">Reference proteome</keyword>
<comment type="similarity">
    <text evidence="2">Belongs to the methylmalonyl-CoA mutase family.</text>
</comment>
<comment type="subunit">
    <text evidence="3">Heterodimer of an alpha and a beta chain.</text>
</comment>
<dbReference type="Gene3D" id="3.40.50.280">
    <property type="entry name" value="Cobalamin-binding domain"/>
    <property type="match status" value="1"/>
</dbReference>
<feature type="domain" description="Methylmalonyl-CoA mutase alpha/beta chain catalytic" evidence="8">
    <location>
        <begin position="128"/>
        <end position="446"/>
    </location>
</feature>
<dbReference type="Gene3D" id="3.20.20.240">
    <property type="entry name" value="Methylmalonyl-CoA mutase"/>
    <property type="match status" value="1"/>
</dbReference>
<evidence type="ECO:0000256" key="6">
    <source>
        <dbReference type="ARBA" id="ARBA00023235"/>
    </source>
</evidence>
<dbReference type="InterPro" id="IPR058549">
    <property type="entry name" value="MeMalonylCoA_mutase_a/b_site"/>
</dbReference>
<dbReference type="Gene3D" id="1.10.196.20">
    <property type="match status" value="1"/>
</dbReference>
<dbReference type="InterPro" id="IPR006099">
    <property type="entry name" value="MeMalonylCoA_mutase_a/b_cat"/>
</dbReference>
<gene>
    <name evidence="9" type="ORF">HCJ93_24050</name>
</gene>